<accession>A0A2S3H2D0</accession>
<keyword evidence="1" id="KW-1133">Transmembrane helix</keyword>
<feature type="transmembrane region" description="Helical" evidence="1">
    <location>
        <begin position="57"/>
        <end position="78"/>
    </location>
</feature>
<dbReference type="AlphaFoldDB" id="A0A2S3H2D0"/>
<dbReference type="Gramene" id="PVH64850">
    <property type="protein sequence ID" value="PVH64850"/>
    <property type="gene ID" value="PAHAL_2G369000"/>
</dbReference>
<dbReference type="EMBL" id="CM008047">
    <property type="protein sequence ID" value="PAN13860.1"/>
    <property type="molecule type" value="Genomic_DNA"/>
</dbReference>
<name>A0A2S3H2D0_9POAL</name>
<reference evidence="2" key="1">
    <citation type="submission" date="2018-04" db="EMBL/GenBank/DDBJ databases">
        <title>WGS assembly of Panicum hallii.</title>
        <authorList>
            <person name="Lovell J."/>
            <person name="Jenkins J."/>
            <person name="Lowry D."/>
            <person name="Mamidi S."/>
            <person name="Sreedasyam A."/>
            <person name="Weng X."/>
            <person name="Barry K."/>
            <person name="Bonette J."/>
            <person name="Campitelli B."/>
            <person name="Daum C."/>
            <person name="Gordon S."/>
            <person name="Gould B."/>
            <person name="Lipzen A."/>
            <person name="Macqueen A."/>
            <person name="Palacio-Mejia J."/>
            <person name="Plott C."/>
            <person name="Shakirov E."/>
            <person name="Shu S."/>
            <person name="Yoshinaga Y."/>
            <person name="Zane M."/>
            <person name="Rokhsar D."/>
            <person name="Grimwood J."/>
            <person name="Schmutz J."/>
            <person name="Juenger T."/>
        </authorList>
    </citation>
    <scope>NUCLEOTIDE SEQUENCE [LARGE SCALE GENOMIC DNA]</scope>
    <source>
        <strain evidence="2">FIL2</strain>
    </source>
</reference>
<proteinExistence type="predicted"/>
<keyword evidence="1" id="KW-0812">Transmembrane</keyword>
<dbReference type="EMBL" id="CM008047">
    <property type="protein sequence ID" value="PVH64850.1"/>
    <property type="molecule type" value="Genomic_DNA"/>
</dbReference>
<evidence type="ECO:0000313" key="2">
    <source>
        <dbReference type="EMBL" id="PAN13860.1"/>
    </source>
</evidence>
<keyword evidence="1" id="KW-0472">Membrane</keyword>
<dbReference type="Proteomes" id="UP000243499">
    <property type="component" value="Chromosome 2"/>
</dbReference>
<gene>
    <name evidence="2" type="ORF">PAHAL_2G369000</name>
</gene>
<organism evidence="2">
    <name type="scientific">Panicum hallii</name>
    <dbReference type="NCBI Taxonomy" id="206008"/>
    <lineage>
        <taxon>Eukaryota</taxon>
        <taxon>Viridiplantae</taxon>
        <taxon>Streptophyta</taxon>
        <taxon>Embryophyta</taxon>
        <taxon>Tracheophyta</taxon>
        <taxon>Spermatophyta</taxon>
        <taxon>Magnoliopsida</taxon>
        <taxon>Liliopsida</taxon>
        <taxon>Poales</taxon>
        <taxon>Poaceae</taxon>
        <taxon>PACMAD clade</taxon>
        <taxon>Panicoideae</taxon>
        <taxon>Panicodae</taxon>
        <taxon>Paniceae</taxon>
        <taxon>Panicinae</taxon>
        <taxon>Panicum</taxon>
        <taxon>Panicum sect. Panicum</taxon>
    </lineage>
</organism>
<protein>
    <submittedName>
        <fullName evidence="2">Uncharacterized protein</fullName>
    </submittedName>
</protein>
<sequence>MSSTHLAGAGVASPSATGGHHTDRFFRALAVASLYILVRRWRAGRVGLAERPAPAEIAAAAVLCASVAWLYVLPALGLRRSSHRRRHQD</sequence>
<dbReference type="Gramene" id="PAN13860">
    <property type="protein sequence ID" value="PAN13860"/>
    <property type="gene ID" value="PAHAL_2G369000"/>
</dbReference>
<evidence type="ECO:0000256" key="1">
    <source>
        <dbReference type="SAM" id="Phobius"/>
    </source>
</evidence>